<gene>
    <name evidence="12" type="ORF">SAMN06265373_10831</name>
</gene>
<keyword evidence="4" id="KW-0479">Metal-binding</keyword>
<dbReference type="Proteomes" id="UP001157961">
    <property type="component" value="Unassembled WGS sequence"/>
</dbReference>
<accession>A0ABY1PCX6</accession>
<dbReference type="EMBL" id="FXTY01000008">
    <property type="protein sequence ID" value="SMP31640.1"/>
    <property type="molecule type" value="Genomic_DNA"/>
</dbReference>
<dbReference type="PANTHER" id="PTHR37425:SF1">
    <property type="entry name" value="OUTER MEMBRANE PROTEIN"/>
    <property type="match status" value="1"/>
</dbReference>
<keyword evidence="6" id="KW-0378">Hydrolase</keyword>
<dbReference type="PANTHER" id="PTHR37425">
    <property type="match status" value="1"/>
</dbReference>
<evidence type="ECO:0000256" key="9">
    <source>
        <dbReference type="ARBA" id="ARBA00023316"/>
    </source>
</evidence>
<keyword evidence="3" id="KW-0645">Protease</keyword>
<comment type="cofactor">
    <cofactor evidence="1">
        <name>Zn(2+)</name>
        <dbReference type="ChEBI" id="CHEBI:29105"/>
    </cofactor>
</comment>
<evidence type="ECO:0000256" key="7">
    <source>
        <dbReference type="ARBA" id="ARBA00022833"/>
    </source>
</evidence>
<keyword evidence="9" id="KW-0961">Cell wall biogenesis/degradation</keyword>
<keyword evidence="13" id="KW-1185">Reference proteome</keyword>
<dbReference type="Gene3D" id="3.30.1380.10">
    <property type="match status" value="1"/>
</dbReference>
<evidence type="ECO:0000256" key="5">
    <source>
        <dbReference type="ARBA" id="ARBA00022729"/>
    </source>
</evidence>
<dbReference type="SUPFAM" id="SSF55166">
    <property type="entry name" value="Hedgehog/DD-peptidase"/>
    <property type="match status" value="1"/>
</dbReference>
<evidence type="ECO:0000256" key="1">
    <source>
        <dbReference type="ARBA" id="ARBA00001947"/>
    </source>
</evidence>
<evidence type="ECO:0000256" key="11">
    <source>
        <dbReference type="ARBA" id="ARBA00093666"/>
    </source>
</evidence>
<keyword evidence="5" id="KW-0732">Signal</keyword>
<proteinExistence type="inferred from homology"/>
<organism evidence="12 13">
    <name type="scientific">Shimia sagamensis</name>
    <dbReference type="NCBI Taxonomy" id="1566352"/>
    <lineage>
        <taxon>Bacteria</taxon>
        <taxon>Pseudomonadati</taxon>
        <taxon>Pseudomonadota</taxon>
        <taxon>Alphaproteobacteria</taxon>
        <taxon>Rhodobacterales</taxon>
        <taxon>Roseobacteraceae</taxon>
    </lineage>
</organism>
<reference evidence="12 13" key="1">
    <citation type="submission" date="2017-05" db="EMBL/GenBank/DDBJ databases">
        <authorList>
            <person name="Varghese N."/>
            <person name="Submissions S."/>
        </authorList>
    </citation>
    <scope>NUCLEOTIDE SEQUENCE [LARGE SCALE GENOMIC DNA]</scope>
    <source>
        <strain evidence="12 13">DSM 29734</strain>
    </source>
</reference>
<evidence type="ECO:0000256" key="2">
    <source>
        <dbReference type="ARBA" id="ARBA00004776"/>
    </source>
</evidence>
<comment type="pathway">
    <text evidence="2">Cell wall biogenesis; cell wall polysaccharide biosynthesis.</text>
</comment>
<dbReference type="InterPro" id="IPR009045">
    <property type="entry name" value="Zn_M74/Hedgehog-like"/>
</dbReference>
<evidence type="ECO:0000256" key="4">
    <source>
        <dbReference type="ARBA" id="ARBA00022723"/>
    </source>
</evidence>
<keyword evidence="8" id="KW-0482">Metalloprotease</keyword>
<comment type="similarity">
    <text evidence="10">Belongs to the peptidase M15 family.</text>
</comment>
<comment type="caution">
    <text evidence="12">The sequence shown here is derived from an EMBL/GenBank/DDBJ whole genome shotgun (WGS) entry which is preliminary data.</text>
</comment>
<evidence type="ECO:0000256" key="3">
    <source>
        <dbReference type="ARBA" id="ARBA00022670"/>
    </source>
</evidence>
<keyword evidence="7" id="KW-0862">Zinc</keyword>
<evidence type="ECO:0000256" key="6">
    <source>
        <dbReference type="ARBA" id="ARBA00022801"/>
    </source>
</evidence>
<dbReference type="Pfam" id="PF05951">
    <property type="entry name" value="Peptidase_M15_2"/>
    <property type="match status" value="1"/>
</dbReference>
<dbReference type="InterPro" id="IPR010275">
    <property type="entry name" value="MepK"/>
</dbReference>
<sequence length="191" mass="21036">MNEPNDCSLSMTRRGLLGAFAATALVAAPTYSKAAGFLRGGGDIRRLKMYSGRTGERIDTIYWVEGKYIKDAVKEINAFMRDWRTNEVINVDTRTVDIMAAAHNLMDVNEPYMLLSGYRSPKTNAMLRSRSRGVAKNSLHMKGQAADLRLGSRSVHQMAKAAAACRAGGVGRYSGSNFVHMDCGPVRQWGR</sequence>
<evidence type="ECO:0000256" key="8">
    <source>
        <dbReference type="ARBA" id="ARBA00023049"/>
    </source>
</evidence>
<evidence type="ECO:0000313" key="12">
    <source>
        <dbReference type="EMBL" id="SMP31640.1"/>
    </source>
</evidence>
<name>A0ABY1PCX6_9RHOB</name>
<evidence type="ECO:0000313" key="13">
    <source>
        <dbReference type="Proteomes" id="UP001157961"/>
    </source>
</evidence>
<evidence type="ECO:0000256" key="10">
    <source>
        <dbReference type="ARBA" id="ARBA00093448"/>
    </source>
</evidence>
<protein>
    <recommendedName>
        <fullName evidence="11">Murein endopeptidase K</fullName>
    </recommendedName>
</protein>